<keyword evidence="1" id="KW-1133">Transmembrane helix</keyword>
<dbReference type="EMBL" id="HBUF01600507">
    <property type="protein sequence ID" value="CAG6775992.1"/>
    <property type="molecule type" value="Transcribed_RNA"/>
</dbReference>
<keyword evidence="1" id="KW-0812">Transmembrane</keyword>
<feature type="transmembrane region" description="Helical" evidence="1">
    <location>
        <begin position="200"/>
        <end position="224"/>
    </location>
</feature>
<dbReference type="EMBL" id="HBUF01427860">
    <property type="protein sequence ID" value="CAG6741610.1"/>
    <property type="molecule type" value="Transcribed_RNA"/>
</dbReference>
<feature type="transmembrane region" description="Helical" evidence="1">
    <location>
        <begin position="28"/>
        <end position="49"/>
    </location>
</feature>
<dbReference type="Pfam" id="PF21534">
    <property type="entry name" value="Rost"/>
    <property type="match status" value="1"/>
</dbReference>
<reference evidence="2" key="1">
    <citation type="submission" date="2021-05" db="EMBL/GenBank/DDBJ databases">
        <authorList>
            <person name="Alioto T."/>
            <person name="Alioto T."/>
            <person name="Gomez Garrido J."/>
        </authorList>
    </citation>
    <scope>NUCLEOTIDE SEQUENCE</scope>
</reference>
<dbReference type="PANTHER" id="PTHR12242:SF49">
    <property type="entry name" value="HEADBUTT, ISOFORM E"/>
    <property type="match status" value="1"/>
</dbReference>
<evidence type="ECO:0000256" key="1">
    <source>
        <dbReference type="SAM" id="Phobius"/>
    </source>
</evidence>
<evidence type="ECO:0000313" key="2">
    <source>
        <dbReference type="EMBL" id="CAG6741609.1"/>
    </source>
</evidence>
<dbReference type="PANTHER" id="PTHR12242">
    <property type="entry name" value="OS02G0130600 PROTEIN-RELATED"/>
    <property type="match status" value="1"/>
</dbReference>
<dbReference type="AlphaFoldDB" id="A0A8D8Z708"/>
<feature type="transmembrane region" description="Helical" evidence="1">
    <location>
        <begin position="55"/>
        <end position="78"/>
    </location>
</feature>
<dbReference type="EMBL" id="HBUF01427859">
    <property type="protein sequence ID" value="CAG6741609.1"/>
    <property type="molecule type" value="Transcribed_RNA"/>
</dbReference>
<feature type="transmembrane region" description="Helical" evidence="1">
    <location>
        <begin position="159"/>
        <end position="180"/>
    </location>
</feature>
<dbReference type="GO" id="GO:0016020">
    <property type="term" value="C:membrane"/>
    <property type="evidence" value="ECO:0007669"/>
    <property type="project" value="TreeGrafter"/>
</dbReference>
<keyword evidence="1" id="KW-0472">Membrane</keyword>
<organism evidence="2">
    <name type="scientific">Cacopsylla melanoneura</name>
    <dbReference type="NCBI Taxonomy" id="428564"/>
    <lineage>
        <taxon>Eukaryota</taxon>
        <taxon>Metazoa</taxon>
        <taxon>Ecdysozoa</taxon>
        <taxon>Arthropoda</taxon>
        <taxon>Hexapoda</taxon>
        <taxon>Insecta</taxon>
        <taxon>Pterygota</taxon>
        <taxon>Neoptera</taxon>
        <taxon>Paraneoptera</taxon>
        <taxon>Hemiptera</taxon>
        <taxon>Sternorrhyncha</taxon>
        <taxon>Psylloidea</taxon>
        <taxon>Psyllidae</taxon>
        <taxon>Psyllinae</taxon>
        <taxon>Cacopsylla</taxon>
    </lineage>
</organism>
<accession>A0A8D8Z708</accession>
<dbReference type="EMBL" id="HBUF01254903">
    <property type="protein sequence ID" value="CAG6681268.1"/>
    <property type="molecule type" value="Transcribed_RNA"/>
</dbReference>
<dbReference type="InterPro" id="IPR049352">
    <property type="entry name" value="Rost"/>
</dbReference>
<dbReference type="EMBL" id="HBUF01073264">
    <property type="protein sequence ID" value="CAG6630328.1"/>
    <property type="molecule type" value="Transcribed_RNA"/>
</dbReference>
<sequence length="250" mass="29292">MGKSDVLRKYHFVTSCWQKSTHINNGYLLFRWLISTYTVTSLAISIVSYDTWLYFIYLTHWSYILIVLQSLLGSYLITARFLQQDSYDRESIQLSELEWGYGVLFTMALAQAPGISLLYWFLEDRPVEITWVSHMEHTFNSVVMLIEFLLNGAPLQASYFYWTFLFNGVYIAFSVVYHWMGGINMNGQAYIYRLLDWHHVNTALIMCCMALSMFLVLHFTAAFLSKVKFWLCNKLVPKRLLTLPNKVTLV</sequence>
<protein>
    <submittedName>
        <fullName evidence="2">Protein rolling stone</fullName>
    </submittedName>
</protein>
<name>A0A8D8Z708_9HEMI</name>
<proteinExistence type="predicted"/>
<feature type="transmembrane region" description="Helical" evidence="1">
    <location>
        <begin position="99"/>
        <end position="122"/>
    </location>
</feature>
<dbReference type="EMBL" id="HBUF01254902">
    <property type="protein sequence ID" value="CAG6681267.1"/>
    <property type="molecule type" value="Transcribed_RNA"/>
</dbReference>